<proteinExistence type="predicted"/>
<dbReference type="SUPFAM" id="SSF51445">
    <property type="entry name" value="(Trans)glycosidases"/>
    <property type="match status" value="1"/>
</dbReference>
<feature type="signal peptide" evidence="1">
    <location>
        <begin position="1"/>
        <end position="24"/>
    </location>
</feature>
<organism evidence="2 3">
    <name type="scientific">Pedobacter rhizosphaerae</name>
    <dbReference type="NCBI Taxonomy" id="390241"/>
    <lineage>
        <taxon>Bacteria</taxon>
        <taxon>Pseudomonadati</taxon>
        <taxon>Bacteroidota</taxon>
        <taxon>Sphingobacteriia</taxon>
        <taxon>Sphingobacteriales</taxon>
        <taxon>Sphingobacteriaceae</taxon>
        <taxon>Pedobacter</taxon>
    </lineage>
</organism>
<dbReference type="AlphaFoldDB" id="A0A1H9TJV9"/>
<dbReference type="Gene3D" id="3.20.20.80">
    <property type="entry name" value="Glycosidases"/>
    <property type="match status" value="1"/>
</dbReference>
<evidence type="ECO:0000256" key="1">
    <source>
        <dbReference type="SAM" id="SignalP"/>
    </source>
</evidence>
<dbReference type="InterPro" id="IPR017853">
    <property type="entry name" value="GH"/>
</dbReference>
<keyword evidence="1" id="KW-0732">Signal</keyword>
<evidence type="ECO:0000313" key="3">
    <source>
        <dbReference type="Proteomes" id="UP000199572"/>
    </source>
</evidence>
<protein>
    <recommendedName>
        <fullName evidence="4">DUF4832 domain-containing protein</fullName>
    </recommendedName>
</protein>
<feature type="chain" id="PRO_5011778058" description="DUF4832 domain-containing protein" evidence="1">
    <location>
        <begin position="25"/>
        <end position="520"/>
    </location>
</feature>
<sequence>MKTLNFKSILSQIAMTLMCIMVLACQKDEPEEITKAEGTLVKPNYNRSTMFRNPLNGWVMYGSGSGSASYWDTEYYVPDLGKKVKAIDYASACYIRTSWATFNPANGVYAWRDPNTTIYKMIKAANDKGLPIALRFVADGQDQGLNTPQFVIDAGAKYYLADSKFPDRKSPYPQDPVFQQYYAKFIQALAEDFNDPKRTSFIDGYGLGKWGEGHGVIYEDPNTATLANTEKYKTEVMDWITTLYARYFTKVPLMMTYHRLIADPASGGSVNANSTRLLEMAINKGYSLRQDAFGMTDYYQTWEKNFAKTWNFKRPVIMEGGWITSGTHRYWIDPSGKYREGHPEDVRQGEFDSSAEACVNMMDFRIGDIESWFSKAFNLTQRFISEGGYRLYPDQVYLPEKINSGSETTITHRWRNMGWGYFPNNIPQWNFKYKVAFALLDGSNNVKKVFLDTNAEPSTWLKNNPARYELKANVGVPAGGYTWAVAIVDTTKENQPGIKLAVNGDLTPTGWLKLMDVAVQ</sequence>
<dbReference type="EMBL" id="FOGG01000023">
    <property type="protein sequence ID" value="SER97378.1"/>
    <property type="molecule type" value="Genomic_DNA"/>
</dbReference>
<evidence type="ECO:0000313" key="2">
    <source>
        <dbReference type="EMBL" id="SER97378.1"/>
    </source>
</evidence>
<dbReference type="STRING" id="390241.SAMN04488023_12334"/>
<keyword evidence="3" id="KW-1185">Reference proteome</keyword>
<gene>
    <name evidence="2" type="ORF">SAMN04488023_12334</name>
</gene>
<reference evidence="2 3" key="1">
    <citation type="submission" date="2016-10" db="EMBL/GenBank/DDBJ databases">
        <authorList>
            <person name="de Groot N.N."/>
        </authorList>
    </citation>
    <scope>NUCLEOTIDE SEQUENCE [LARGE SCALE GENOMIC DNA]</scope>
    <source>
        <strain evidence="2 3">DSM 18610</strain>
    </source>
</reference>
<evidence type="ECO:0008006" key="4">
    <source>
        <dbReference type="Google" id="ProtNLM"/>
    </source>
</evidence>
<dbReference type="OrthoDB" id="3966260at2"/>
<dbReference type="PROSITE" id="PS51257">
    <property type="entry name" value="PROKAR_LIPOPROTEIN"/>
    <property type="match status" value="1"/>
</dbReference>
<accession>A0A1H9TJV9</accession>
<dbReference type="Proteomes" id="UP000199572">
    <property type="component" value="Unassembled WGS sequence"/>
</dbReference>
<dbReference type="RefSeq" id="WP_090886400.1">
    <property type="nucleotide sequence ID" value="NZ_FOGG01000023.1"/>
</dbReference>
<name>A0A1H9TJV9_9SPHI</name>